<protein>
    <submittedName>
        <fullName evidence="2">Uncharacterized protein</fullName>
    </submittedName>
</protein>
<accession>M4NRC4</accession>
<dbReference type="HOGENOM" id="CLU_803808_0_0_6"/>
<keyword evidence="1" id="KW-0732">Signal</keyword>
<dbReference type="EMBL" id="CP003470">
    <property type="protein sequence ID" value="AGG90111.1"/>
    <property type="molecule type" value="Genomic_DNA"/>
</dbReference>
<reference evidence="2 3" key="1">
    <citation type="submission" date="2012-04" db="EMBL/GenBank/DDBJ databases">
        <title>Complete genome of Rhodanobacter sp. 2APBS1.</title>
        <authorList>
            <consortium name="US DOE Joint Genome Institute"/>
            <person name="Huntemann M."/>
            <person name="Wei C.-L."/>
            <person name="Han J."/>
            <person name="Detter J.C."/>
            <person name="Han C."/>
            <person name="Tapia R."/>
            <person name="Munk A.C.C."/>
            <person name="Chen A."/>
            <person name="Krypides N."/>
            <person name="Mavromatis K."/>
            <person name="Markowitz V."/>
            <person name="Szeto E."/>
            <person name="Ivanova N."/>
            <person name="Mikhailova N."/>
            <person name="Ovchinnikova G."/>
            <person name="Pagani I."/>
            <person name="Pati A."/>
            <person name="Goodwin L."/>
            <person name="Peters L."/>
            <person name="Pitluck S."/>
            <person name="Woyke T."/>
            <person name="Prakash O."/>
            <person name="Elkins J."/>
            <person name="Brown S."/>
            <person name="Palumbo A."/>
            <person name="Hemme C."/>
            <person name="Zhou J."/>
            <person name="Watson D."/>
            <person name="Jardine P."/>
            <person name="Kostka J."/>
            <person name="Green S."/>
        </authorList>
    </citation>
    <scope>NUCLEOTIDE SEQUENCE [LARGE SCALE GENOMIC DNA]</scope>
    <source>
        <strain evidence="2 3">2APBS1</strain>
    </source>
</reference>
<evidence type="ECO:0000256" key="1">
    <source>
        <dbReference type="SAM" id="SignalP"/>
    </source>
</evidence>
<organism evidence="2 3">
    <name type="scientific">Rhodanobacter denitrificans</name>
    <dbReference type="NCBI Taxonomy" id="666685"/>
    <lineage>
        <taxon>Bacteria</taxon>
        <taxon>Pseudomonadati</taxon>
        <taxon>Pseudomonadota</taxon>
        <taxon>Gammaproteobacteria</taxon>
        <taxon>Lysobacterales</taxon>
        <taxon>Rhodanobacteraceae</taxon>
        <taxon>Rhodanobacter</taxon>
    </lineage>
</organism>
<gene>
    <name evidence="2" type="ORF">R2APBS1_3037</name>
</gene>
<proteinExistence type="predicted"/>
<feature type="signal peptide" evidence="1">
    <location>
        <begin position="1"/>
        <end position="24"/>
    </location>
</feature>
<dbReference type="STRING" id="666685.R2APBS1_3037"/>
<dbReference type="KEGG" id="rhd:R2APBS1_3037"/>
<dbReference type="Proteomes" id="UP000011859">
    <property type="component" value="Chromosome"/>
</dbReference>
<keyword evidence="3" id="KW-1185">Reference proteome</keyword>
<sequence precursor="true">MITIFHLRAGALALALTLTGTAAAQDQPAHAGTAAQPSTGSKIGGFFKQLGRGVEQAATQMGGAAVQSITHTRAGMPPFGSGAASTATQGNDGIHGDELDGGMNWNHLVFDPPQIDGYTHIRWGSSAQSRYNVRGTSGVDTCDPEYIGLIVTGRTLTPRELSYCLGREKMLDSSATEDTVRKRIAELRATRKYYYRGQIVGMFWNVPGQPRLTPTDEDIVIQLLGGTVSGMVQGDSGTYFNIIGPHWSWGDMRSGLYPHWPDPTSPNVNPGFGETTYKLVVDIDHTKVANWQLTSLSYIFFTVGTPRLDVKGQSETWYDLPVRIDKIVFVGDGFQSEYDEKEPMP</sequence>
<evidence type="ECO:0000313" key="3">
    <source>
        <dbReference type="Proteomes" id="UP000011859"/>
    </source>
</evidence>
<name>M4NRC4_9GAMM</name>
<evidence type="ECO:0000313" key="2">
    <source>
        <dbReference type="EMBL" id="AGG90111.1"/>
    </source>
</evidence>
<feature type="chain" id="PRO_5004056231" evidence="1">
    <location>
        <begin position="25"/>
        <end position="345"/>
    </location>
</feature>
<dbReference type="RefSeq" id="WP_015448537.1">
    <property type="nucleotide sequence ID" value="NC_020541.1"/>
</dbReference>
<dbReference type="AlphaFoldDB" id="M4NRC4"/>